<dbReference type="KEGG" id="lsp:Bsph_2033"/>
<gene>
    <name evidence="1" type="ordered locus">Bsph_2033</name>
</gene>
<protein>
    <submittedName>
        <fullName evidence="1">Uncharacterized protein</fullName>
    </submittedName>
</protein>
<dbReference type="EnsemblBacteria" id="ACA39610">
    <property type="protein sequence ID" value="ACA39610"/>
    <property type="gene ID" value="Bsph_2033"/>
</dbReference>
<name>B1HU55_LYSSC</name>
<evidence type="ECO:0000313" key="2">
    <source>
        <dbReference type="Proteomes" id="UP000002164"/>
    </source>
</evidence>
<dbReference type="Proteomes" id="UP000002164">
    <property type="component" value="Chromosome"/>
</dbReference>
<reference evidence="1 2" key="1">
    <citation type="journal article" date="2008" name="J. Bacteriol.">
        <title>Complete genome sequence of the mosquitocidal bacterium Bacillus sphaericus C3-41 and comparison with those of closely related Bacillus species.</title>
        <authorList>
            <person name="Hu X."/>
            <person name="Fan W."/>
            <person name="Han B."/>
            <person name="Liu H."/>
            <person name="Zheng D."/>
            <person name="Li Q."/>
            <person name="Dong W."/>
            <person name="Yan J."/>
            <person name="Gao M."/>
            <person name="Berry C."/>
            <person name="Yuan Z."/>
        </authorList>
    </citation>
    <scope>NUCLEOTIDE SEQUENCE [LARGE SCALE GENOMIC DNA]</scope>
    <source>
        <strain evidence="1 2">C3-41</strain>
    </source>
</reference>
<evidence type="ECO:0000313" key="1">
    <source>
        <dbReference type="EMBL" id="ACA39610.1"/>
    </source>
</evidence>
<dbReference type="EMBL" id="CP000817">
    <property type="protein sequence ID" value="ACA39610.1"/>
    <property type="molecule type" value="Genomic_DNA"/>
</dbReference>
<sequence length="46" mass="5264">MEKNNFLATSKQIIDNSDFNSELGMVDKAIEYLDSLQINVIEDNEN</sequence>
<organism evidence="1 2">
    <name type="scientific">Lysinibacillus sphaericus (strain C3-41)</name>
    <dbReference type="NCBI Taxonomy" id="444177"/>
    <lineage>
        <taxon>Bacteria</taxon>
        <taxon>Bacillati</taxon>
        <taxon>Bacillota</taxon>
        <taxon>Bacilli</taxon>
        <taxon>Bacillales</taxon>
        <taxon>Bacillaceae</taxon>
        <taxon>Lysinibacillus</taxon>
    </lineage>
</organism>
<dbReference type="AlphaFoldDB" id="B1HU55"/>
<dbReference type="HOGENOM" id="CLU_3185499_0_0_9"/>
<accession>B1HU55</accession>
<proteinExistence type="predicted"/>